<dbReference type="PRINTS" id="PR00081">
    <property type="entry name" value="GDHRDH"/>
</dbReference>
<feature type="region of interest" description="Disordered" evidence="5">
    <location>
        <begin position="283"/>
        <end position="312"/>
    </location>
</feature>
<dbReference type="EMBL" id="KN847318">
    <property type="protein sequence ID" value="KIW59246.1"/>
    <property type="molecule type" value="Genomic_DNA"/>
</dbReference>
<evidence type="ECO:0000256" key="1">
    <source>
        <dbReference type="ARBA" id="ARBA00006484"/>
    </source>
</evidence>
<protein>
    <recommendedName>
        <fullName evidence="8">Gluconate 5-dehydrogenase</fullName>
    </recommendedName>
</protein>
<reference evidence="6 7" key="1">
    <citation type="submission" date="2015-01" db="EMBL/GenBank/DDBJ databases">
        <title>The Genome Sequence of Exophiala xenobiotica CBS118157.</title>
        <authorList>
            <consortium name="The Broad Institute Genomics Platform"/>
            <person name="Cuomo C."/>
            <person name="de Hoog S."/>
            <person name="Gorbushina A."/>
            <person name="Stielow B."/>
            <person name="Teixiera M."/>
            <person name="Abouelleil A."/>
            <person name="Chapman S.B."/>
            <person name="Priest M."/>
            <person name="Young S.K."/>
            <person name="Wortman J."/>
            <person name="Nusbaum C."/>
            <person name="Birren B."/>
        </authorList>
    </citation>
    <scope>NUCLEOTIDE SEQUENCE [LARGE SCALE GENOMIC DNA]</scope>
    <source>
        <strain evidence="6 7">CBS 118157</strain>
    </source>
</reference>
<evidence type="ECO:0000256" key="2">
    <source>
        <dbReference type="ARBA" id="ARBA00022857"/>
    </source>
</evidence>
<feature type="compositionally biased region" description="Basic and acidic residues" evidence="5">
    <location>
        <begin position="292"/>
        <end position="305"/>
    </location>
</feature>
<organism evidence="6 7">
    <name type="scientific">Exophiala xenobiotica</name>
    <dbReference type="NCBI Taxonomy" id="348802"/>
    <lineage>
        <taxon>Eukaryota</taxon>
        <taxon>Fungi</taxon>
        <taxon>Dikarya</taxon>
        <taxon>Ascomycota</taxon>
        <taxon>Pezizomycotina</taxon>
        <taxon>Eurotiomycetes</taxon>
        <taxon>Chaetothyriomycetidae</taxon>
        <taxon>Chaetothyriales</taxon>
        <taxon>Herpotrichiellaceae</taxon>
        <taxon>Exophiala</taxon>
    </lineage>
</organism>
<gene>
    <name evidence="6" type="ORF">PV05_03707</name>
</gene>
<dbReference type="PANTHER" id="PTHR43618:SF4">
    <property type="entry name" value="SHORT CHAIN DEHYDROGENASE_REDUCTASE FAMILY (AFU_ORTHOLOGUE AFUA_7G04540)"/>
    <property type="match status" value="1"/>
</dbReference>
<evidence type="ECO:0000313" key="6">
    <source>
        <dbReference type="EMBL" id="KIW59246.1"/>
    </source>
</evidence>
<dbReference type="OrthoDB" id="3819888at2759"/>
<evidence type="ECO:0000256" key="4">
    <source>
        <dbReference type="RuleBase" id="RU000363"/>
    </source>
</evidence>
<evidence type="ECO:0008006" key="8">
    <source>
        <dbReference type="Google" id="ProtNLM"/>
    </source>
</evidence>
<evidence type="ECO:0000313" key="7">
    <source>
        <dbReference type="Proteomes" id="UP000054342"/>
    </source>
</evidence>
<dbReference type="Proteomes" id="UP000054342">
    <property type="component" value="Unassembled WGS sequence"/>
</dbReference>
<dbReference type="PANTHER" id="PTHR43618">
    <property type="entry name" value="7-ALPHA-HYDROXYSTEROID DEHYDROGENASE"/>
    <property type="match status" value="1"/>
</dbReference>
<name>A0A0D2C324_9EURO</name>
<dbReference type="Gene3D" id="3.40.50.720">
    <property type="entry name" value="NAD(P)-binding Rossmann-like Domain"/>
    <property type="match status" value="1"/>
</dbReference>
<dbReference type="AlphaFoldDB" id="A0A0D2C324"/>
<accession>A0A0D2C324</accession>
<dbReference type="Pfam" id="PF00106">
    <property type="entry name" value="adh_short"/>
    <property type="match status" value="1"/>
</dbReference>
<comment type="similarity">
    <text evidence="1 4">Belongs to the short-chain dehydrogenases/reductases (SDR) family.</text>
</comment>
<dbReference type="FunFam" id="3.40.50.720:FF:000084">
    <property type="entry name" value="Short-chain dehydrogenase reductase"/>
    <property type="match status" value="1"/>
</dbReference>
<dbReference type="HOGENOM" id="CLU_010194_12_0_1"/>
<evidence type="ECO:0000256" key="5">
    <source>
        <dbReference type="SAM" id="MobiDB-lite"/>
    </source>
</evidence>
<keyword evidence="2" id="KW-0521">NADP</keyword>
<dbReference type="STRING" id="348802.A0A0D2C324"/>
<evidence type="ECO:0000256" key="3">
    <source>
        <dbReference type="ARBA" id="ARBA00023002"/>
    </source>
</evidence>
<dbReference type="GeneID" id="25325615"/>
<dbReference type="PRINTS" id="PR00080">
    <property type="entry name" value="SDRFAMILY"/>
</dbReference>
<keyword evidence="3" id="KW-0560">Oxidoreductase</keyword>
<dbReference type="InterPro" id="IPR020904">
    <property type="entry name" value="Sc_DH/Rdtase_CS"/>
</dbReference>
<dbReference type="InterPro" id="IPR036291">
    <property type="entry name" value="NAD(P)-bd_dom_sf"/>
</dbReference>
<dbReference type="InterPro" id="IPR002347">
    <property type="entry name" value="SDR_fam"/>
</dbReference>
<dbReference type="InterPro" id="IPR052178">
    <property type="entry name" value="Sec_Metab_Biosynth_SDR"/>
</dbReference>
<dbReference type="SUPFAM" id="SSF51735">
    <property type="entry name" value="NAD(P)-binding Rossmann-fold domains"/>
    <property type="match status" value="1"/>
</dbReference>
<sequence length="350" mass="38278">MPPKFPLRTFKPSLQVPRRATLTTSTLVHRPSITPITAAHSRLVNLKSHFSTTMAPNNNNQDFKLDKLFNVQGKVALITGGGSGIGLMATQALATNGAKVYIVGRTEEKLERVSEVYGKDIPGQIIPVTCDVSKKDEIKKLVEYISSKEKCLCILFNNAGISLNTQQTEAKSAEEMSKNLFDDENETFEMWTDTYRTNVPQLFFMTTAFLPLLEAAHKHNDNFSGTVINNSSISGIVKTSQHHFAYNASKAAAIHLTSMLANEITQNGLRIRVNSVAPGVFPSEMTAGESDENQKSHIPREKYESKVPAARPGEDRDMANAILFLATNQYLNGQTVAVDGGYILSAGSGP</sequence>
<proteinExistence type="inferred from homology"/>
<dbReference type="GO" id="GO:0016491">
    <property type="term" value="F:oxidoreductase activity"/>
    <property type="evidence" value="ECO:0007669"/>
    <property type="project" value="UniProtKB-KW"/>
</dbReference>
<keyword evidence="7" id="KW-1185">Reference proteome</keyword>
<dbReference type="PROSITE" id="PS00061">
    <property type="entry name" value="ADH_SHORT"/>
    <property type="match status" value="1"/>
</dbReference>
<dbReference type="CDD" id="cd05233">
    <property type="entry name" value="SDR_c"/>
    <property type="match status" value="1"/>
</dbReference>
<dbReference type="RefSeq" id="XP_013319830.1">
    <property type="nucleotide sequence ID" value="XM_013464376.1"/>
</dbReference>